<accession>A0ACC0PLR6</accession>
<keyword evidence="2" id="KW-1185">Reference proteome</keyword>
<evidence type="ECO:0000313" key="2">
    <source>
        <dbReference type="Proteomes" id="UP001062846"/>
    </source>
</evidence>
<dbReference type="Proteomes" id="UP001062846">
    <property type="component" value="Chromosome 3"/>
</dbReference>
<sequence length="163" mass="16340">MSRFTAAYSFAVIASCLSMLVAATLAQTWGGIGAPGIPGIPGIGAPGIPGIPGIGAPGIPGIGVPDVPGIGIPGIPGIGGPGAPGMACWDSLRGIRGCAEAVAASARSGRIQISPECCQAFMAVADTCWPKMFPFNPLFPPMLKNRCMGQDQSSPLLPPPPTY</sequence>
<proteinExistence type="predicted"/>
<protein>
    <submittedName>
        <fullName evidence="1">Uncharacterized protein</fullName>
    </submittedName>
</protein>
<organism evidence="1 2">
    <name type="scientific">Rhododendron molle</name>
    <name type="common">Chinese azalea</name>
    <name type="synonym">Azalea mollis</name>
    <dbReference type="NCBI Taxonomy" id="49168"/>
    <lineage>
        <taxon>Eukaryota</taxon>
        <taxon>Viridiplantae</taxon>
        <taxon>Streptophyta</taxon>
        <taxon>Embryophyta</taxon>
        <taxon>Tracheophyta</taxon>
        <taxon>Spermatophyta</taxon>
        <taxon>Magnoliopsida</taxon>
        <taxon>eudicotyledons</taxon>
        <taxon>Gunneridae</taxon>
        <taxon>Pentapetalae</taxon>
        <taxon>asterids</taxon>
        <taxon>Ericales</taxon>
        <taxon>Ericaceae</taxon>
        <taxon>Ericoideae</taxon>
        <taxon>Rhodoreae</taxon>
        <taxon>Rhododendron</taxon>
    </lineage>
</organism>
<dbReference type="EMBL" id="CM046390">
    <property type="protein sequence ID" value="KAI8565662.1"/>
    <property type="molecule type" value="Genomic_DNA"/>
</dbReference>
<evidence type="ECO:0000313" key="1">
    <source>
        <dbReference type="EMBL" id="KAI8565662.1"/>
    </source>
</evidence>
<gene>
    <name evidence="1" type="ORF">RHMOL_Rhmol03G0277800</name>
</gene>
<comment type="caution">
    <text evidence="1">The sequence shown here is derived from an EMBL/GenBank/DDBJ whole genome shotgun (WGS) entry which is preliminary data.</text>
</comment>
<name>A0ACC0PLR6_RHOML</name>
<reference evidence="1" key="1">
    <citation type="submission" date="2022-02" db="EMBL/GenBank/DDBJ databases">
        <title>Plant Genome Project.</title>
        <authorList>
            <person name="Zhang R.-G."/>
        </authorList>
    </citation>
    <scope>NUCLEOTIDE SEQUENCE</scope>
    <source>
        <strain evidence="1">AT1</strain>
    </source>
</reference>